<feature type="transmembrane region" description="Helical" evidence="1">
    <location>
        <begin position="98"/>
        <end position="120"/>
    </location>
</feature>
<evidence type="ECO:0000256" key="1">
    <source>
        <dbReference type="SAM" id="Phobius"/>
    </source>
</evidence>
<gene>
    <name evidence="2" type="ORF">H9942_02850</name>
</gene>
<feature type="transmembrane region" description="Helical" evidence="1">
    <location>
        <begin position="37"/>
        <end position="56"/>
    </location>
</feature>
<accession>A0A9D2LWF5</accession>
<evidence type="ECO:0000313" key="2">
    <source>
        <dbReference type="EMBL" id="HJB36990.1"/>
    </source>
</evidence>
<feature type="transmembrane region" description="Helical" evidence="1">
    <location>
        <begin position="7"/>
        <end position="31"/>
    </location>
</feature>
<sequence length="121" mass="12637">MKRFLKPLWIGLLIGAVELGAVGLMVGVGKWAAFEDLAFGFGIATLLLALLVLFSGRRVQAGMNISPNNAAAQTAFQAQVAYDEAKTMEKLPPLSGNAVRSIAVFVAAAVVLAGFGVSLLF</sequence>
<organism evidence="2 3">
    <name type="scientific">Candidatus Acutalibacter ornithocaccae</name>
    <dbReference type="NCBI Taxonomy" id="2838416"/>
    <lineage>
        <taxon>Bacteria</taxon>
        <taxon>Bacillati</taxon>
        <taxon>Bacillota</taxon>
        <taxon>Clostridia</taxon>
        <taxon>Eubacteriales</taxon>
        <taxon>Acutalibacteraceae</taxon>
        <taxon>Acutalibacter</taxon>
    </lineage>
</organism>
<name>A0A9D2LWF5_9FIRM</name>
<reference evidence="2" key="2">
    <citation type="submission" date="2021-04" db="EMBL/GenBank/DDBJ databases">
        <authorList>
            <person name="Gilroy R."/>
        </authorList>
    </citation>
    <scope>NUCLEOTIDE SEQUENCE</scope>
    <source>
        <strain evidence="2">ChiBcolR8-3208</strain>
    </source>
</reference>
<dbReference type="EMBL" id="DWXZ01000049">
    <property type="protein sequence ID" value="HJB36990.1"/>
    <property type="molecule type" value="Genomic_DNA"/>
</dbReference>
<keyword evidence="1" id="KW-0812">Transmembrane</keyword>
<keyword evidence="1" id="KW-1133">Transmembrane helix</keyword>
<comment type="caution">
    <text evidence="2">The sequence shown here is derived from an EMBL/GenBank/DDBJ whole genome shotgun (WGS) entry which is preliminary data.</text>
</comment>
<protein>
    <recommendedName>
        <fullName evidence="4">DUF3899 domain-containing protein</fullName>
    </recommendedName>
</protein>
<dbReference type="Proteomes" id="UP000824214">
    <property type="component" value="Unassembled WGS sequence"/>
</dbReference>
<evidence type="ECO:0000313" key="3">
    <source>
        <dbReference type="Proteomes" id="UP000824214"/>
    </source>
</evidence>
<evidence type="ECO:0008006" key="4">
    <source>
        <dbReference type="Google" id="ProtNLM"/>
    </source>
</evidence>
<reference evidence="2" key="1">
    <citation type="journal article" date="2021" name="PeerJ">
        <title>Extensive microbial diversity within the chicken gut microbiome revealed by metagenomics and culture.</title>
        <authorList>
            <person name="Gilroy R."/>
            <person name="Ravi A."/>
            <person name="Getino M."/>
            <person name="Pursley I."/>
            <person name="Horton D.L."/>
            <person name="Alikhan N.F."/>
            <person name="Baker D."/>
            <person name="Gharbi K."/>
            <person name="Hall N."/>
            <person name="Watson M."/>
            <person name="Adriaenssens E.M."/>
            <person name="Foster-Nyarko E."/>
            <person name="Jarju S."/>
            <person name="Secka A."/>
            <person name="Antonio M."/>
            <person name="Oren A."/>
            <person name="Chaudhuri R.R."/>
            <person name="La Ragione R."/>
            <person name="Hildebrand F."/>
            <person name="Pallen M.J."/>
        </authorList>
    </citation>
    <scope>NUCLEOTIDE SEQUENCE</scope>
    <source>
        <strain evidence="2">ChiBcolR8-3208</strain>
    </source>
</reference>
<proteinExistence type="predicted"/>
<dbReference type="AlphaFoldDB" id="A0A9D2LWF5"/>
<keyword evidence="1" id="KW-0472">Membrane</keyword>